<dbReference type="GO" id="GO:0006104">
    <property type="term" value="P:succinyl-CoA metabolic process"/>
    <property type="evidence" value="ECO:0007669"/>
    <property type="project" value="TreeGrafter"/>
</dbReference>
<dbReference type="Proteomes" id="UP000438429">
    <property type="component" value="Unassembled WGS sequence"/>
</dbReference>
<dbReference type="InterPro" id="IPR013815">
    <property type="entry name" value="ATP_grasp_subdomain_1"/>
</dbReference>
<feature type="domain" description="ATP-citrate synthase/succinyl-CoA ligase C-terminal" evidence="10">
    <location>
        <begin position="342"/>
        <end position="390"/>
    </location>
</feature>
<evidence type="ECO:0000256" key="3">
    <source>
        <dbReference type="ARBA" id="ARBA00022598"/>
    </source>
</evidence>
<dbReference type="Pfam" id="PF08442">
    <property type="entry name" value="ATP-grasp_2"/>
    <property type="match status" value="1"/>
</dbReference>
<dbReference type="GO" id="GO:0005739">
    <property type="term" value="C:mitochondrion"/>
    <property type="evidence" value="ECO:0007669"/>
    <property type="project" value="TreeGrafter"/>
</dbReference>
<dbReference type="InterPro" id="IPR016102">
    <property type="entry name" value="Succinyl-CoA_synth-like"/>
</dbReference>
<evidence type="ECO:0000256" key="4">
    <source>
        <dbReference type="ARBA" id="ARBA00022723"/>
    </source>
</evidence>
<evidence type="ECO:0000256" key="5">
    <source>
        <dbReference type="ARBA" id="ARBA00022741"/>
    </source>
</evidence>
<keyword evidence="4" id="KW-0479">Metal-binding</keyword>
<evidence type="ECO:0000259" key="10">
    <source>
        <dbReference type="Pfam" id="PF00549"/>
    </source>
</evidence>
<dbReference type="UniPathway" id="UPA00223">
    <property type="reaction ID" value="UER00999"/>
</dbReference>
<dbReference type="GO" id="GO:0006099">
    <property type="term" value="P:tricarboxylic acid cycle"/>
    <property type="evidence" value="ECO:0007669"/>
    <property type="project" value="UniProtKB-UniPathway"/>
</dbReference>
<comment type="caution">
    <text evidence="12">The sequence shown here is derived from an EMBL/GenBank/DDBJ whole genome shotgun (WGS) entry which is preliminary data.</text>
</comment>
<organism evidence="12 13">
    <name type="scientific">Scophthalmus maximus</name>
    <name type="common">Turbot</name>
    <name type="synonym">Psetta maxima</name>
    <dbReference type="NCBI Taxonomy" id="52904"/>
    <lineage>
        <taxon>Eukaryota</taxon>
        <taxon>Metazoa</taxon>
        <taxon>Chordata</taxon>
        <taxon>Craniata</taxon>
        <taxon>Vertebrata</taxon>
        <taxon>Euteleostomi</taxon>
        <taxon>Actinopterygii</taxon>
        <taxon>Neopterygii</taxon>
        <taxon>Teleostei</taxon>
        <taxon>Neoteleostei</taxon>
        <taxon>Acanthomorphata</taxon>
        <taxon>Carangaria</taxon>
        <taxon>Pleuronectiformes</taxon>
        <taxon>Pleuronectoidei</taxon>
        <taxon>Scophthalmidae</taxon>
        <taxon>Scophthalmus</taxon>
    </lineage>
</organism>
<dbReference type="AlphaFoldDB" id="A0A6A4SW06"/>
<evidence type="ECO:0000256" key="9">
    <source>
        <dbReference type="ARBA" id="ARBA00066724"/>
    </source>
</evidence>
<dbReference type="PROSITE" id="PS01217">
    <property type="entry name" value="SUCCINYL_COA_LIG_3"/>
    <property type="match status" value="1"/>
</dbReference>
<keyword evidence="6" id="KW-0460">Magnesium</keyword>
<name>A0A6A4SW06_SCOMX</name>
<dbReference type="FunFam" id="3.30.470.20:FF:000002">
    <property type="entry name" value="Succinate--CoA ligase [ADP-forming] subunit beta"/>
    <property type="match status" value="1"/>
</dbReference>
<feature type="domain" description="ATP-grasp fold succinyl-CoA synthetase-type" evidence="11">
    <location>
        <begin position="109"/>
        <end position="281"/>
    </location>
</feature>
<accession>A0A6A4SW06</accession>
<dbReference type="InterPro" id="IPR005811">
    <property type="entry name" value="SUCC_ACL_C"/>
</dbReference>
<sequence>MDFCAMLISCSEPLVPCIHYRVNQSSIEAETEMNDKRRRPTFQISLFMLNYGRLLHAAIDAVLHHNQVVHCHVEHICAVSFVYLHPSCVNGIHPYGLRFLVVFDCGCVRLHAKEIVLKAQILAGGRGKGVFDSGLKGGVHLTKDPAVVGELANKMLGFNLTTKQTPKDGVKVKTVMVAEALDISRETYFAILMDRSCNGPVMVGSPQGGMDIEEVAASTPELIFKEVIDIFEGVRDDQALGMAANLGFKGPLQRQAADQIKKLYDLFLKVDATQVEVNPLGETPEGQVVCFDAKINFDDNAEFRQKAVFAMDDMTESDPTEMEAAKWDLKYIGLDGNIACFVNGAGLAMATCDIIDLHGGKPANFLDLGGGVKERQVYEAFKLLTADPKLFTLLSPSVSLSLGLRFEVSGLIVLRGMEAIPTSPYQKTLKKKRWDMGNSCSTFVHVFAIHSVRVTPPEEVLHHIIRCTPRDSFNWSLGENWKLCNILAFFDFDAKKALAGYRNAGHNDRILQNLIHFAVTQVEAILVNIFGGIVNCAIIANGITKACRELELKVPLVVRLEGTNVHEAKRILAESGLPITAADNLEDAAKKAVAAIKN</sequence>
<dbReference type="SUPFAM" id="SSF56059">
    <property type="entry name" value="Glutathione synthetase ATP-binding domain-like"/>
    <property type="match status" value="1"/>
</dbReference>
<dbReference type="GO" id="GO:0005524">
    <property type="term" value="F:ATP binding"/>
    <property type="evidence" value="ECO:0007669"/>
    <property type="project" value="InterPro"/>
</dbReference>
<evidence type="ECO:0000256" key="2">
    <source>
        <dbReference type="ARBA" id="ARBA00005064"/>
    </source>
</evidence>
<protein>
    <recommendedName>
        <fullName evidence="9">succinate--CoA ligase (GDP-forming)</fullName>
        <ecNumber evidence="9">6.2.1.4</ecNumber>
    </recommendedName>
</protein>
<dbReference type="Gene3D" id="3.40.50.261">
    <property type="entry name" value="Succinyl-CoA synthetase domains"/>
    <property type="match status" value="2"/>
</dbReference>
<evidence type="ECO:0000313" key="13">
    <source>
        <dbReference type="Proteomes" id="UP000438429"/>
    </source>
</evidence>
<proteinExistence type="predicted"/>
<dbReference type="EMBL" id="VEVO01000011">
    <property type="protein sequence ID" value="KAF0035234.1"/>
    <property type="molecule type" value="Genomic_DNA"/>
</dbReference>
<evidence type="ECO:0000256" key="7">
    <source>
        <dbReference type="ARBA" id="ARBA00052879"/>
    </source>
</evidence>
<comment type="cofactor">
    <cofactor evidence="1">
        <name>Mg(2+)</name>
        <dbReference type="ChEBI" id="CHEBI:18420"/>
    </cofactor>
</comment>
<keyword evidence="3" id="KW-0436">Ligase</keyword>
<dbReference type="Gene3D" id="3.30.1490.20">
    <property type="entry name" value="ATP-grasp fold, A domain"/>
    <property type="match status" value="1"/>
</dbReference>
<dbReference type="InterPro" id="IPR017866">
    <property type="entry name" value="Succ-CoA_synthase_bsu_CS"/>
</dbReference>
<evidence type="ECO:0000256" key="1">
    <source>
        <dbReference type="ARBA" id="ARBA00001946"/>
    </source>
</evidence>
<dbReference type="Gene3D" id="3.30.470.20">
    <property type="entry name" value="ATP-grasp fold, B domain"/>
    <property type="match status" value="1"/>
</dbReference>
<gene>
    <name evidence="12" type="ORF">F2P81_012992</name>
</gene>
<evidence type="ECO:0000259" key="11">
    <source>
        <dbReference type="Pfam" id="PF08442"/>
    </source>
</evidence>
<evidence type="ECO:0000256" key="8">
    <source>
        <dbReference type="ARBA" id="ARBA00053833"/>
    </source>
</evidence>
<dbReference type="SUPFAM" id="SSF52210">
    <property type="entry name" value="Succinyl-CoA synthetase domains"/>
    <property type="match status" value="2"/>
</dbReference>
<dbReference type="GO" id="GO:0004776">
    <property type="term" value="F:succinate-CoA ligase (GDP-forming) activity"/>
    <property type="evidence" value="ECO:0007669"/>
    <property type="project" value="UniProtKB-EC"/>
</dbReference>
<dbReference type="Pfam" id="PF00549">
    <property type="entry name" value="Ligase_CoA"/>
    <property type="match status" value="2"/>
</dbReference>
<dbReference type="GO" id="GO:0046872">
    <property type="term" value="F:metal ion binding"/>
    <property type="evidence" value="ECO:0007669"/>
    <property type="project" value="UniProtKB-KW"/>
</dbReference>
<dbReference type="PANTHER" id="PTHR11815">
    <property type="entry name" value="SUCCINYL-COA SYNTHETASE BETA CHAIN"/>
    <property type="match status" value="1"/>
</dbReference>
<comment type="pathway">
    <text evidence="2">Carbohydrate metabolism; tricarboxylic acid cycle; succinate from succinyl-CoA (ligase route): step 1/1.</text>
</comment>
<reference evidence="12 13" key="1">
    <citation type="submission" date="2019-06" db="EMBL/GenBank/DDBJ databases">
        <title>Draft genomes of female and male turbot (Scophthalmus maximus).</title>
        <authorList>
            <person name="Xu H."/>
            <person name="Xu X.-W."/>
            <person name="Shao C."/>
            <person name="Chen S."/>
        </authorList>
    </citation>
    <scope>NUCLEOTIDE SEQUENCE [LARGE SCALE GENOMIC DNA]</scope>
    <source>
        <strain evidence="12">Ysfricsl-2016a</strain>
        <tissue evidence="12">Blood</tissue>
    </source>
</reference>
<feature type="domain" description="ATP-citrate synthase/succinyl-CoA ligase C-terminal" evidence="10">
    <location>
        <begin position="519"/>
        <end position="593"/>
    </location>
</feature>
<keyword evidence="5" id="KW-0547">Nucleotide-binding</keyword>
<comment type="catalytic activity">
    <reaction evidence="7">
        <text>GTP + succinate + CoA = succinyl-CoA + GDP + phosphate</text>
        <dbReference type="Rhea" id="RHEA:22120"/>
        <dbReference type="ChEBI" id="CHEBI:30031"/>
        <dbReference type="ChEBI" id="CHEBI:37565"/>
        <dbReference type="ChEBI" id="CHEBI:43474"/>
        <dbReference type="ChEBI" id="CHEBI:57287"/>
        <dbReference type="ChEBI" id="CHEBI:57292"/>
        <dbReference type="ChEBI" id="CHEBI:58189"/>
        <dbReference type="EC" id="6.2.1.4"/>
    </reaction>
</comment>
<evidence type="ECO:0000313" key="12">
    <source>
        <dbReference type="EMBL" id="KAF0035234.1"/>
    </source>
</evidence>
<dbReference type="PANTHER" id="PTHR11815:SF10">
    <property type="entry name" value="SUCCINATE--COA LIGASE [GDP-FORMING] SUBUNIT BETA, MITOCHONDRIAL"/>
    <property type="match status" value="1"/>
</dbReference>
<dbReference type="InterPro" id="IPR013650">
    <property type="entry name" value="ATP-grasp_succ-CoA_synth-type"/>
</dbReference>
<dbReference type="GO" id="GO:0042709">
    <property type="term" value="C:succinate-CoA ligase complex"/>
    <property type="evidence" value="ECO:0007669"/>
    <property type="project" value="TreeGrafter"/>
</dbReference>
<evidence type="ECO:0000256" key="6">
    <source>
        <dbReference type="ARBA" id="ARBA00022842"/>
    </source>
</evidence>
<dbReference type="EC" id="6.2.1.4" evidence="9"/>
<comment type="function">
    <text evidence="8">GTP-specific succinyl-CoA synthetase functions in the citric acid cycle (TCA), coupling the hydrolysis of succinyl-CoA to the synthesis of GTP and thus represents the only step of substrate-level phosphorylation in the TCA. The beta subunit provides nucleotide specificity of the enzyme and binds the substrate succinate, while the binding sites for coenzyme A and phosphate are found in the alpha subunit.</text>
</comment>
<dbReference type="FunFam" id="3.30.1490.20:FF:000004">
    <property type="entry name" value="Succinate--CoA ligase [ADP-forming] subunit beta, mitochondrial"/>
    <property type="match status" value="1"/>
</dbReference>